<evidence type="ECO:0000313" key="1">
    <source>
        <dbReference type="EMBL" id="KAK6527420.1"/>
    </source>
</evidence>
<organism evidence="1 2">
    <name type="scientific">Orbilia ellipsospora</name>
    <dbReference type="NCBI Taxonomy" id="2528407"/>
    <lineage>
        <taxon>Eukaryota</taxon>
        <taxon>Fungi</taxon>
        <taxon>Dikarya</taxon>
        <taxon>Ascomycota</taxon>
        <taxon>Pezizomycotina</taxon>
        <taxon>Orbiliomycetes</taxon>
        <taxon>Orbiliales</taxon>
        <taxon>Orbiliaceae</taxon>
        <taxon>Orbilia</taxon>
    </lineage>
</organism>
<gene>
    <name evidence="1" type="ORF">TWF694_004409</name>
</gene>
<reference evidence="1 2" key="1">
    <citation type="submission" date="2019-10" db="EMBL/GenBank/DDBJ databases">
        <authorList>
            <person name="Palmer J.M."/>
        </authorList>
    </citation>
    <scope>NUCLEOTIDE SEQUENCE [LARGE SCALE GENOMIC DNA]</scope>
    <source>
        <strain evidence="1 2">TWF694</strain>
    </source>
</reference>
<dbReference type="Proteomes" id="UP001365542">
    <property type="component" value="Unassembled WGS sequence"/>
</dbReference>
<proteinExistence type="predicted"/>
<accession>A0AAV9WV15</accession>
<name>A0AAV9WV15_9PEZI</name>
<comment type="caution">
    <text evidence="1">The sequence shown here is derived from an EMBL/GenBank/DDBJ whole genome shotgun (WGS) entry which is preliminary data.</text>
</comment>
<dbReference type="EMBL" id="JAVHJO010000015">
    <property type="protein sequence ID" value="KAK6527420.1"/>
    <property type="molecule type" value="Genomic_DNA"/>
</dbReference>
<keyword evidence="2" id="KW-1185">Reference proteome</keyword>
<sequence length="259" mass="28614">MDLINIFNFYSVLKPTDNIKAFELLIHCIMQLFQYLIPLQFLPLVLSYPAAFDDLVNRAKKVYKDGDIACDTIPPGWAGVQKLSISNSVCSVGSGWRLKTPATGVASCNIPSGWTYSRVVIKYNTCWQNNNGPSYILLGPGEGVQACSVPEGGSWVYDKATSQWGTCQSGSYADVYTLRAPKEGMWSCQKPTNAPWTWNNWKSVKGVCSSRILSDSDQWQITQAKSGGRGCSIPPGFTSRFVTNSGLCDRYGGPYYTYK</sequence>
<evidence type="ECO:0000313" key="2">
    <source>
        <dbReference type="Proteomes" id="UP001365542"/>
    </source>
</evidence>
<dbReference type="AlphaFoldDB" id="A0AAV9WV15"/>
<protein>
    <submittedName>
        <fullName evidence="1">Uncharacterized protein</fullName>
    </submittedName>
</protein>